<feature type="compositionally biased region" description="Acidic residues" evidence="8">
    <location>
        <begin position="62"/>
        <end position="73"/>
    </location>
</feature>
<evidence type="ECO:0000256" key="6">
    <source>
        <dbReference type="ARBA" id="ARBA00022833"/>
    </source>
</evidence>
<dbReference type="GO" id="GO:0006270">
    <property type="term" value="P:DNA replication initiation"/>
    <property type="evidence" value="ECO:0007669"/>
    <property type="project" value="InterPro"/>
</dbReference>
<dbReference type="GO" id="GO:0043596">
    <property type="term" value="C:nuclear replication fork"/>
    <property type="evidence" value="ECO:0007669"/>
    <property type="project" value="TreeGrafter"/>
</dbReference>
<organism evidence="11 12">
    <name type="scientific">Rhizodiscina lignyota</name>
    <dbReference type="NCBI Taxonomy" id="1504668"/>
    <lineage>
        <taxon>Eukaryota</taxon>
        <taxon>Fungi</taxon>
        <taxon>Dikarya</taxon>
        <taxon>Ascomycota</taxon>
        <taxon>Pezizomycotina</taxon>
        <taxon>Dothideomycetes</taxon>
        <taxon>Pleosporomycetidae</taxon>
        <taxon>Aulographales</taxon>
        <taxon>Rhizodiscinaceae</taxon>
        <taxon>Rhizodiscina</taxon>
    </lineage>
</organism>
<feature type="compositionally biased region" description="Acidic residues" evidence="8">
    <location>
        <begin position="761"/>
        <end position="775"/>
    </location>
</feature>
<feature type="domain" description="Zinc finger Mcm10/DnaG-type" evidence="9">
    <location>
        <begin position="467"/>
        <end position="512"/>
    </location>
</feature>
<evidence type="ECO:0008006" key="13">
    <source>
        <dbReference type="Google" id="ProtNLM"/>
    </source>
</evidence>
<feature type="domain" description="MCM10 OB-fold" evidence="10">
    <location>
        <begin position="312"/>
        <end position="447"/>
    </location>
</feature>
<dbReference type="EMBL" id="ML978128">
    <property type="protein sequence ID" value="KAF2096965.1"/>
    <property type="molecule type" value="Genomic_DNA"/>
</dbReference>
<feature type="compositionally biased region" description="Low complexity" evidence="8">
    <location>
        <begin position="112"/>
        <end position="123"/>
    </location>
</feature>
<dbReference type="GO" id="GO:0008270">
    <property type="term" value="F:zinc ion binding"/>
    <property type="evidence" value="ECO:0007669"/>
    <property type="project" value="UniProtKB-KW"/>
</dbReference>
<keyword evidence="12" id="KW-1185">Reference proteome</keyword>
<keyword evidence="5" id="KW-0863">Zinc-finger</keyword>
<feature type="region of interest" description="Disordered" evidence="8">
    <location>
        <begin position="637"/>
        <end position="775"/>
    </location>
</feature>
<feature type="region of interest" description="Disordered" evidence="8">
    <location>
        <begin position="90"/>
        <end position="155"/>
    </location>
</feature>
<reference evidence="11" key="1">
    <citation type="journal article" date="2020" name="Stud. Mycol.">
        <title>101 Dothideomycetes genomes: a test case for predicting lifestyles and emergence of pathogens.</title>
        <authorList>
            <person name="Haridas S."/>
            <person name="Albert R."/>
            <person name="Binder M."/>
            <person name="Bloem J."/>
            <person name="Labutti K."/>
            <person name="Salamov A."/>
            <person name="Andreopoulos B."/>
            <person name="Baker S."/>
            <person name="Barry K."/>
            <person name="Bills G."/>
            <person name="Bluhm B."/>
            <person name="Cannon C."/>
            <person name="Castanera R."/>
            <person name="Culley D."/>
            <person name="Daum C."/>
            <person name="Ezra D."/>
            <person name="Gonzalez J."/>
            <person name="Henrissat B."/>
            <person name="Kuo A."/>
            <person name="Liang C."/>
            <person name="Lipzen A."/>
            <person name="Lutzoni F."/>
            <person name="Magnuson J."/>
            <person name="Mondo S."/>
            <person name="Nolan M."/>
            <person name="Ohm R."/>
            <person name="Pangilinan J."/>
            <person name="Park H.-J."/>
            <person name="Ramirez L."/>
            <person name="Alfaro M."/>
            <person name="Sun H."/>
            <person name="Tritt A."/>
            <person name="Yoshinaga Y."/>
            <person name="Zwiers L.-H."/>
            <person name="Turgeon B."/>
            <person name="Goodwin S."/>
            <person name="Spatafora J."/>
            <person name="Crous P."/>
            <person name="Grigoriev I."/>
        </authorList>
    </citation>
    <scope>NUCLEOTIDE SEQUENCE</scope>
    <source>
        <strain evidence="11">CBS 133067</strain>
    </source>
</reference>
<feature type="compositionally biased region" description="Basic and acidic residues" evidence="8">
    <location>
        <begin position="204"/>
        <end position="226"/>
    </location>
</feature>
<feature type="compositionally biased region" description="Low complexity" evidence="8">
    <location>
        <begin position="289"/>
        <end position="308"/>
    </location>
</feature>
<keyword evidence="6" id="KW-0862">Zinc</keyword>
<evidence type="ECO:0000256" key="5">
    <source>
        <dbReference type="ARBA" id="ARBA00022771"/>
    </source>
</evidence>
<dbReference type="AlphaFoldDB" id="A0A9P4I8H5"/>
<evidence type="ECO:0000256" key="8">
    <source>
        <dbReference type="SAM" id="MobiDB-lite"/>
    </source>
</evidence>
<comment type="caution">
    <text evidence="11">The sequence shown here is derived from an EMBL/GenBank/DDBJ whole genome shotgun (WGS) entry which is preliminary data.</text>
</comment>
<dbReference type="PANTHER" id="PTHR13454">
    <property type="entry name" value="PROTEIN MCM10 HOMOLOG"/>
    <property type="match status" value="1"/>
</dbReference>
<dbReference type="InterPro" id="IPR015408">
    <property type="entry name" value="Znf_Mcm10/DnaG"/>
</dbReference>
<evidence type="ECO:0000313" key="12">
    <source>
        <dbReference type="Proteomes" id="UP000799772"/>
    </source>
</evidence>
<protein>
    <recommendedName>
        <fullName evidence="13">Zinc finger Mcm10/DnaG-type domain-containing protein</fullName>
    </recommendedName>
</protein>
<evidence type="ECO:0000313" key="11">
    <source>
        <dbReference type="EMBL" id="KAF2096965.1"/>
    </source>
</evidence>
<evidence type="ECO:0000259" key="10">
    <source>
        <dbReference type="Pfam" id="PF22379"/>
    </source>
</evidence>
<dbReference type="OrthoDB" id="202825at2759"/>
<feature type="compositionally biased region" description="Polar residues" evidence="8">
    <location>
        <begin position="643"/>
        <end position="658"/>
    </location>
</feature>
<dbReference type="GO" id="GO:0003688">
    <property type="term" value="F:DNA replication origin binding"/>
    <property type="evidence" value="ECO:0007669"/>
    <property type="project" value="TreeGrafter"/>
</dbReference>
<dbReference type="Pfam" id="PF22379">
    <property type="entry name" value="OB_MCM10"/>
    <property type="match status" value="1"/>
</dbReference>
<comment type="subcellular location">
    <subcellularLocation>
        <location evidence="1">Nucleus</location>
    </subcellularLocation>
</comment>
<gene>
    <name evidence="11" type="ORF">NA57DRAFT_40983</name>
</gene>
<keyword evidence="4" id="KW-0479">Metal-binding</keyword>
<keyword evidence="3" id="KW-0235">DNA replication</keyword>
<dbReference type="PANTHER" id="PTHR13454:SF11">
    <property type="entry name" value="PROTEIN MCM10 HOMOLOG"/>
    <property type="match status" value="1"/>
</dbReference>
<name>A0A9P4I8H5_9PEZI</name>
<evidence type="ECO:0000256" key="2">
    <source>
        <dbReference type="ARBA" id="ARBA00009679"/>
    </source>
</evidence>
<dbReference type="InterPro" id="IPR012340">
    <property type="entry name" value="NA-bd_OB-fold"/>
</dbReference>
<accession>A0A9P4I8H5</accession>
<dbReference type="Proteomes" id="UP000799772">
    <property type="component" value="Unassembled WGS sequence"/>
</dbReference>
<evidence type="ECO:0000256" key="4">
    <source>
        <dbReference type="ARBA" id="ARBA00022723"/>
    </source>
</evidence>
<evidence type="ECO:0000259" key="9">
    <source>
        <dbReference type="Pfam" id="PF09329"/>
    </source>
</evidence>
<dbReference type="Pfam" id="PF09329">
    <property type="entry name" value="zf-primase"/>
    <property type="match status" value="1"/>
</dbReference>
<dbReference type="InterPro" id="IPR055065">
    <property type="entry name" value="OB_MCM10"/>
</dbReference>
<comment type="similarity">
    <text evidence="2">Belongs to the MCM10 family.</text>
</comment>
<feature type="region of interest" description="Disordered" evidence="8">
    <location>
        <begin position="1"/>
        <end position="73"/>
    </location>
</feature>
<sequence>MAASPRKQPDWPPKSPLQALLSSPSGRERYQRRREGRSVSPSPIKRPTSSSKLNDAPLSLPSDEEDEDEDEETLQLKLKAIEAKLKLKKLQQAKAKQKNAVVENDPFKEPARPATATETRTSSWKSEPAAPKTSVQVPLSPTKDRRAPLEQKSPARVILGIDKGLKAQNVSLKRAASTSTQSNSFSRGTSTVKDRAPLPALKTFSERLAESRGGDKEKQEKADRIQKARGQGFGLNKEELQSFNSVGKEARRFERPEDRARSASGYAPRTLSKPIGEPNQLRTRLSRQELSTAKSEAATTAASEPTSTLESFSGLHLAKRQMPHTTLTRAFTDKALYTLPKLLKEVKGPAYEPPDVESDYVVLGIIGSKSTPKDHINGPKTTTSNDADEDARATGRNKFMALRLTDLKWEVDLFLFDSAFSQFWKLTPGTLIAILNPGIMPPKPGREATGAFALKLASSDDTVLEIGTARDLGFCKSIKSSGQECGSWVNAKKTEFCDFHVNLQVEKARATRMEVNTMGRFGKTGGEWEGKDKWTNSRYVSKEEKRRNGLLPADGREYDYETKESYYMVPGRPGRTAASILDDEEFGRNSFERGFSRDELLKKRTKERDKEMELVDKLGKIGNKAGAEYMRMKKSVAWRADTRSTTADQVSQASSTTQDKPDAASMGLLNRSATDVTLSPVKRKRGGGGTSSEPVGWGGAFKRGLLLSPKKDENSTKAADAGTDRGSLSPSKKRARFMLDNKGLREPGRDSLGLAGNNQSNDDDDDDDDDGLDII</sequence>
<dbReference type="InterPro" id="IPR040184">
    <property type="entry name" value="Mcm10"/>
</dbReference>
<evidence type="ECO:0000256" key="7">
    <source>
        <dbReference type="ARBA" id="ARBA00023242"/>
    </source>
</evidence>
<feature type="compositionally biased region" description="Basic and acidic residues" evidence="8">
    <location>
        <begin position="737"/>
        <end position="749"/>
    </location>
</feature>
<evidence type="ECO:0000256" key="3">
    <source>
        <dbReference type="ARBA" id="ARBA00022705"/>
    </source>
</evidence>
<evidence type="ECO:0000256" key="1">
    <source>
        <dbReference type="ARBA" id="ARBA00004123"/>
    </source>
</evidence>
<feature type="compositionally biased region" description="Polar residues" evidence="8">
    <location>
        <begin position="172"/>
        <end position="191"/>
    </location>
</feature>
<proteinExistence type="inferred from homology"/>
<feature type="region of interest" description="Disordered" evidence="8">
    <location>
        <begin position="172"/>
        <end position="308"/>
    </location>
</feature>
<dbReference type="Gene3D" id="2.40.50.140">
    <property type="entry name" value="Nucleic acid-binding proteins"/>
    <property type="match status" value="1"/>
</dbReference>
<dbReference type="GO" id="GO:0003697">
    <property type="term" value="F:single-stranded DNA binding"/>
    <property type="evidence" value="ECO:0007669"/>
    <property type="project" value="InterPro"/>
</dbReference>
<feature type="compositionally biased region" description="Basic and acidic residues" evidence="8">
    <location>
        <begin position="248"/>
        <end position="261"/>
    </location>
</feature>
<keyword evidence="7" id="KW-0539">Nucleus</keyword>